<evidence type="ECO:0008006" key="2">
    <source>
        <dbReference type="Google" id="ProtNLM"/>
    </source>
</evidence>
<feature type="non-terminal residue" evidence="1">
    <location>
        <position position="240"/>
    </location>
</feature>
<dbReference type="SUPFAM" id="SSF51445">
    <property type="entry name" value="(Trans)glycosidases"/>
    <property type="match status" value="1"/>
</dbReference>
<gene>
    <name evidence="1" type="ORF">S01H1_70727</name>
</gene>
<dbReference type="EMBL" id="BARS01047047">
    <property type="protein sequence ID" value="GAG35802.1"/>
    <property type="molecule type" value="Genomic_DNA"/>
</dbReference>
<reference evidence="1" key="1">
    <citation type="journal article" date="2014" name="Front. Microbiol.">
        <title>High frequency of phylogenetically diverse reductive dehalogenase-homologous genes in deep subseafloor sedimentary metagenomes.</title>
        <authorList>
            <person name="Kawai M."/>
            <person name="Futagami T."/>
            <person name="Toyoda A."/>
            <person name="Takaki Y."/>
            <person name="Nishi S."/>
            <person name="Hori S."/>
            <person name="Arai W."/>
            <person name="Tsubouchi T."/>
            <person name="Morono Y."/>
            <person name="Uchiyama I."/>
            <person name="Ito T."/>
            <person name="Fujiyama A."/>
            <person name="Inagaki F."/>
            <person name="Takami H."/>
        </authorList>
    </citation>
    <scope>NUCLEOTIDE SEQUENCE</scope>
    <source>
        <strain evidence="1">Expedition CK06-06</strain>
    </source>
</reference>
<comment type="caution">
    <text evidence="1">The sequence shown here is derived from an EMBL/GenBank/DDBJ whole genome shotgun (WGS) entry which is preliminary data.</text>
</comment>
<sequence>MKARVTGALCELAGGYGKAVLVFGGIVLGALIATGAEADDSGRIQPYTENARYWQYRGEPVLPLGGTKDDNLFQIPDLKKHLDLLARCGGNYIRNTMSARDPGNVQPFKRLDDGKYDLGQWNPEYWRRLERLLRLTHQRQIFVQIELWAFHDFNIKTWPLNPWRPANNVNYGTDDTKLRNTAVNLGWNRHEFFFTVPSLNNDRKVLAYQQRFVDRILSLTLAYDHVLYCVTNEIHPKFSP</sequence>
<protein>
    <recommendedName>
        <fullName evidence="2">Glycoside hydrolase family 5 domain-containing protein</fullName>
    </recommendedName>
</protein>
<accession>X0XKD0</accession>
<organism evidence="1">
    <name type="scientific">marine sediment metagenome</name>
    <dbReference type="NCBI Taxonomy" id="412755"/>
    <lineage>
        <taxon>unclassified sequences</taxon>
        <taxon>metagenomes</taxon>
        <taxon>ecological metagenomes</taxon>
    </lineage>
</organism>
<dbReference type="Gene3D" id="3.20.20.80">
    <property type="entry name" value="Glycosidases"/>
    <property type="match status" value="1"/>
</dbReference>
<proteinExistence type="predicted"/>
<name>X0XKD0_9ZZZZ</name>
<dbReference type="AlphaFoldDB" id="X0XKD0"/>
<dbReference type="InterPro" id="IPR017853">
    <property type="entry name" value="GH"/>
</dbReference>
<evidence type="ECO:0000313" key="1">
    <source>
        <dbReference type="EMBL" id="GAG35802.1"/>
    </source>
</evidence>